<proteinExistence type="predicted"/>
<dbReference type="STRING" id="662367.SAMN05216167_10926"/>
<sequence>MNTALLANQVAKLLNFNQKSKAKIKNILRNQSLVVLLWVGIFFDDDDISEVCRIARFDDVVKQLPNGLETNI</sequence>
<dbReference type="Proteomes" id="UP000198598">
    <property type="component" value="Unassembled WGS sequence"/>
</dbReference>
<dbReference type="AlphaFoldDB" id="A0A1I1WQW2"/>
<gene>
    <name evidence="1" type="ORF">SAMN05216167_10926</name>
</gene>
<evidence type="ECO:0000313" key="2">
    <source>
        <dbReference type="Proteomes" id="UP000198598"/>
    </source>
</evidence>
<organism evidence="1 2">
    <name type="scientific">Spirosoma endophyticum</name>
    <dbReference type="NCBI Taxonomy" id="662367"/>
    <lineage>
        <taxon>Bacteria</taxon>
        <taxon>Pseudomonadati</taxon>
        <taxon>Bacteroidota</taxon>
        <taxon>Cytophagia</taxon>
        <taxon>Cytophagales</taxon>
        <taxon>Cytophagaceae</taxon>
        <taxon>Spirosoma</taxon>
    </lineage>
</organism>
<accession>A0A1I1WQW2</accession>
<evidence type="ECO:0000313" key="1">
    <source>
        <dbReference type="EMBL" id="SFD97351.1"/>
    </source>
</evidence>
<protein>
    <submittedName>
        <fullName evidence="1">Uncharacterized protein</fullName>
    </submittedName>
</protein>
<dbReference type="EMBL" id="FOLQ01000009">
    <property type="protein sequence ID" value="SFD97351.1"/>
    <property type="molecule type" value="Genomic_DNA"/>
</dbReference>
<keyword evidence="2" id="KW-1185">Reference proteome</keyword>
<reference evidence="1 2" key="1">
    <citation type="submission" date="2016-10" db="EMBL/GenBank/DDBJ databases">
        <authorList>
            <person name="de Groot N.N."/>
        </authorList>
    </citation>
    <scope>NUCLEOTIDE SEQUENCE [LARGE SCALE GENOMIC DNA]</scope>
    <source>
        <strain evidence="1 2">DSM 26130</strain>
    </source>
</reference>
<name>A0A1I1WQW2_9BACT</name>
<dbReference type="RefSeq" id="WP_317039704.1">
    <property type="nucleotide sequence ID" value="NZ_FOLQ01000009.1"/>
</dbReference>